<accession>S3K598</accession>
<dbReference type="Pfam" id="PF01370">
    <property type="entry name" value="Epimerase"/>
    <property type="match status" value="1"/>
</dbReference>
<dbReference type="PATRIC" id="fig|1125699.3.peg.119"/>
<organism evidence="3 4">
    <name type="scientific">Treponema maltophilum ATCC 51939</name>
    <dbReference type="NCBI Taxonomy" id="1125699"/>
    <lineage>
        <taxon>Bacteria</taxon>
        <taxon>Pseudomonadati</taxon>
        <taxon>Spirochaetota</taxon>
        <taxon>Spirochaetia</taxon>
        <taxon>Spirochaetales</taxon>
        <taxon>Treponemataceae</taxon>
        <taxon>Treponema</taxon>
    </lineage>
</organism>
<evidence type="ECO:0000313" key="3">
    <source>
        <dbReference type="EMBL" id="EPF32131.1"/>
    </source>
</evidence>
<dbReference type="HOGENOM" id="CLU_065334_0_0_12"/>
<dbReference type="Gene3D" id="3.40.50.720">
    <property type="entry name" value="NAD(P)-binding Rossmann-like Domain"/>
    <property type="match status" value="1"/>
</dbReference>
<dbReference type="Proteomes" id="UP000014541">
    <property type="component" value="Unassembled WGS sequence"/>
</dbReference>
<name>S3K598_TREMA</name>
<dbReference type="InterPro" id="IPR001509">
    <property type="entry name" value="Epimerase_deHydtase"/>
</dbReference>
<proteinExistence type="inferred from homology"/>
<dbReference type="PANTHER" id="PTHR43000">
    <property type="entry name" value="DTDP-D-GLUCOSE 4,6-DEHYDRATASE-RELATED"/>
    <property type="match status" value="1"/>
</dbReference>
<protein>
    <recommendedName>
        <fullName evidence="2">NAD-dependent epimerase/dehydratase domain-containing protein</fullName>
    </recommendedName>
</protein>
<keyword evidence="4" id="KW-1185">Reference proteome</keyword>
<evidence type="ECO:0000313" key="4">
    <source>
        <dbReference type="Proteomes" id="UP000014541"/>
    </source>
</evidence>
<dbReference type="eggNOG" id="COG0451">
    <property type="taxonomic scope" value="Bacteria"/>
</dbReference>
<dbReference type="AlphaFoldDB" id="S3K598"/>
<comment type="caution">
    <text evidence="3">The sequence shown here is derived from an EMBL/GenBank/DDBJ whole genome shotgun (WGS) entry which is preliminary data.</text>
</comment>
<comment type="similarity">
    <text evidence="1">Belongs to the NAD(P)-dependent epimerase/dehydratase family.</text>
</comment>
<reference evidence="3 4" key="1">
    <citation type="submission" date="2013-04" db="EMBL/GenBank/DDBJ databases">
        <title>The Genome Sequence of Treponema maltophilum ATCC 51939.</title>
        <authorList>
            <consortium name="The Broad Institute Genomics Platform"/>
            <person name="Earl A."/>
            <person name="Ward D."/>
            <person name="Feldgarden M."/>
            <person name="Gevers D."/>
            <person name="Leonetti C."/>
            <person name="Blanton J.M."/>
            <person name="Dewhirst F.E."/>
            <person name="Izard J."/>
            <person name="Walker B."/>
            <person name="Young S."/>
            <person name="Zeng Q."/>
            <person name="Gargeya S."/>
            <person name="Fitzgerald M."/>
            <person name="Haas B."/>
            <person name="Abouelleil A."/>
            <person name="Allen A.W."/>
            <person name="Alvarado L."/>
            <person name="Arachchi H.M."/>
            <person name="Berlin A.M."/>
            <person name="Chapman S.B."/>
            <person name="Gainer-Dewar J."/>
            <person name="Goldberg J."/>
            <person name="Griggs A."/>
            <person name="Gujja S."/>
            <person name="Hansen M."/>
            <person name="Howarth C."/>
            <person name="Imamovic A."/>
            <person name="Ireland A."/>
            <person name="Larimer J."/>
            <person name="McCowan C."/>
            <person name="Murphy C."/>
            <person name="Pearson M."/>
            <person name="Poon T.W."/>
            <person name="Priest M."/>
            <person name="Roberts A."/>
            <person name="Saif S."/>
            <person name="Shea T."/>
            <person name="Sisk P."/>
            <person name="Sykes S."/>
            <person name="Wortman J."/>
            <person name="Nusbaum C."/>
            <person name="Birren B."/>
        </authorList>
    </citation>
    <scope>NUCLEOTIDE SEQUENCE [LARGE SCALE GENOMIC DNA]</scope>
    <source>
        <strain evidence="3 4">ATCC 51939</strain>
    </source>
</reference>
<dbReference type="InterPro" id="IPR036291">
    <property type="entry name" value="NAD(P)-bd_dom_sf"/>
</dbReference>
<evidence type="ECO:0000259" key="2">
    <source>
        <dbReference type="Pfam" id="PF01370"/>
    </source>
</evidence>
<gene>
    <name evidence="3" type="ORF">HMPREF9194_00120</name>
</gene>
<evidence type="ECO:0000256" key="1">
    <source>
        <dbReference type="ARBA" id="ARBA00007637"/>
    </source>
</evidence>
<dbReference type="STRING" id="1125699.HMPREF9194_00120"/>
<feature type="domain" description="NAD-dependent epimerase/dehydratase" evidence="2">
    <location>
        <begin position="2"/>
        <end position="234"/>
    </location>
</feature>
<sequence length="361" mass="39984">MGGSGTISTALTARLALTSQADVFVVNRGNKNAEIDTACEREAVLLNLSVKKPVYIQADCKDEARMNAVVADLLKKDERFDAVIDFIAFTQDDAARDKRVFSGKTKQYIFISSASAYCKPLNDYRITESTPLANPFWRYSRDKIACENLLTDAFRSEGFPVTIIRPSHTYCERSVPLGLHGKEGSWQVVRRMLDGKSVIIHGDGTSLWTMTHSRDFARALCALVCNARAVGETVQITGDESLTWNQIYGFIVGAAGVPLRAVHISSDFLIKAGALALTQSGAYDFNGTLLGDKAHSVVFDNAKLKRLTNGFCSQIRFEDGVRETIHHILKHPELQRLDPEFDAWCDKVIAAQKKALDFLKN</sequence>
<dbReference type="SUPFAM" id="SSF51735">
    <property type="entry name" value="NAD(P)-binding Rossmann-fold domains"/>
    <property type="match status" value="1"/>
</dbReference>
<dbReference type="EMBL" id="ATFF01000002">
    <property type="protein sequence ID" value="EPF32131.1"/>
    <property type="molecule type" value="Genomic_DNA"/>
</dbReference>